<keyword evidence="3" id="KW-0326">Glycosidase</keyword>
<evidence type="ECO:0000313" key="4">
    <source>
        <dbReference type="Proteomes" id="UP001234495"/>
    </source>
</evidence>
<dbReference type="Pfam" id="PF08239">
    <property type="entry name" value="SH3_3"/>
    <property type="match status" value="7"/>
</dbReference>
<dbReference type="SMART" id="SM00047">
    <property type="entry name" value="LYZ2"/>
    <property type="match status" value="1"/>
</dbReference>
<dbReference type="Proteomes" id="UP001234495">
    <property type="component" value="Unassembled WGS sequence"/>
</dbReference>
<dbReference type="PROSITE" id="PS51781">
    <property type="entry name" value="SH3B"/>
    <property type="match status" value="8"/>
</dbReference>
<feature type="domain" description="SH3b" evidence="2">
    <location>
        <begin position="223"/>
        <end position="287"/>
    </location>
</feature>
<evidence type="ECO:0000259" key="2">
    <source>
        <dbReference type="PROSITE" id="PS51781"/>
    </source>
</evidence>
<dbReference type="InterPro" id="IPR003646">
    <property type="entry name" value="SH3-like_bac-type"/>
</dbReference>
<name>A0ABT9ZF23_9BACI</name>
<feature type="domain" description="SH3b" evidence="2">
    <location>
        <begin position="597"/>
        <end position="673"/>
    </location>
</feature>
<reference evidence="3 4" key="1">
    <citation type="submission" date="2023-07" db="EMBL/GenBank/DDBJ databases">
        <title>Genomic Encyclopedia of Type Strains, Phase IV (KMG-IV): sequencing the most valuable type-strain genomes for metagenomic binning, comparative biology and taxonomic classification.</title>
        <authorList>
            <person name="Goeker M."/>
        </authorList>
    </citation>
    <scope>NUCLEOTIDE SEQUENCE [LARGE SCALE GENOMIC DNA]</scope>
    <source>
        <strain evidence="3 4">DSM 29005</strain>
    </source>
</reference>
<dbReference type="InterPro" id="IPR002901">
    <property type="entry name" value="MGlyc_endo_b_GlcNAc-like_dom"/>
</dbReference>
<feature type="non-terminal residue" evidence="3">
    <location>
        <position position="1"/>
    </location>
</feature>
<dbReference type="EMBL" id="JAUSUD010000006">
    <property type="protein sequence ID" value="MDQ0230595.1"/>
    <property type="molecule type" value="Genomic_DNA"/>
</dbReference>
<dbReference type="InterPro" id="IPR052354">
    <property type="entry name" value="Cell_Wall_Dynamics_Protein"/>
</dbReference>
<dbReference type="PANTHER" id="PTHR34408:SF1">
    <property type="entry name" value="GLYCOSYL HYDROLASE FAMILY 19 DOMAIN-CONTAINING PROTEIN HI_1415"/>
    <property type="match status" value="1"/>
</dbReference>
<keyword evidence="3" id="KW-0378">Hydrolase</keyword>
<feature type="domain" description="SH3b" evidence="2">
    <location>
        <begin position="379"/>
        <end position="445"/>
    </location>
</feature>
<dbReference type="GO" id="GO:0033925">
    <property type="term" value="F:mannosyl-glycoprotein endo-beta-N-acetylglucosaminidase activity"/>
    <property type="evidence" value="ECO:0007669"/>
    <property type="project" value="UniProtKB-EC"/>
</dbReference>
<feature type="region of interest" description="Disordered" evidence="1">
    <location>
        <begin position="50"/>
        <end position="70"/>
    </location>
</feature>
<proteinExistence type="predicted"/>
<comment type="caution">
    <text evidence="3">The sequence shown here is derived from an EMBL/GenBank/DDBJ whole genome shotgun (WGS) entry which is preliminary data.</text>
</comment>
<dbReference type="Gene3D" id="1.10.530.10">
    <property type="match status" value="1"/>
</dbReference>
<dbReference type="SMART" id="SM00287">
    <property type="entry name" value="SH3b"/>
    <property type="match status" value="8"/>
</dbReference>
<feature type="domain" description="SH3b" evidence="2">
    <location>
        <begin position="68"/>
        <end position="132"/>
    </location>
</feature>
<evidence type="ECO:0000313" key="3">
    <source>
        <dbReference type="EMBL" id="MDQ0230595.1"/>
    </source>
</evidence>
<dbReference type="Gene3D" id="2.30.30.40">
    <property type="entry name" value="SH3 Domains"/>
    <property type="match status" value="8"/>
</dbReference>
<keyword evidence="4" id="KW-1185">Reference proteome</keyword>
<sequence>RSGATTSAPVLTSLSKGTAVEVISESNGWSKVKASGKEGYVSTKYLTNSLTHNNHSDAKPATSTSSTQTTKYVSVTNGSLNMRSGATTSAPVLTSLSKGTAVEVISESNGWSKVKASGKEGYVSSKYLSDKGQTSSNTISTPAIVPRTTKYVSVTSGSLNMRVGASTGTTILTSLKSGTAVEVISETNGWSKIQVSGKEGYVSSKYLTAGVQSTTPSTNVPKPVTKYVSVTSGTLNVRTKPTTTASIMIKLAKDKEVKVLSDANGWSKVEVFGQVGYVSSQYLSNNKSSNLAPKPAESNKTETKYVLVSGNSVLNVRKAASTNSTILTKLPKNTQVLVMNDANGWAKIKVNQIVGYVSTQFLTSEGPSEKPVEPVQENKKEQMFVDVSLGSTLNMRNNASVASSIIVKLPRGLEVTVYSVKDGWASIEAYGKKGFVSTEFLSKSKPGSEIKVPEPTPELPESNEQPNVKDPITDTDKVNRKYVNVMHGSTLNMRESASTSASILTKLARGTIVTIISEENNWAKVSANGKTGFVSSQYLIATEPFNPGTSIADTEKIEEQFDITLDKLTEIQMAVKPQTDKKYNTYIREDALTLTSATTGTVKGNGWNVRGGAGTNHWVVGSVSKGQSLQIISKVTGADGYTWYQVNYNKSWVNASPEDVKYYLQPSNFLNTTVDSLQFLKLSLPANLNSEEVNTRILAGKGILDGKANAFIQAGDKYKVNEIYLISHALLETGNGTSTLAKGVVVNGRTVYNMYGIGAYDGSAVSSGAQYAYNAGWFTPEEAIIGGAKFIAQGYINSGQDTLYKMRWNPKSAVENGRASHQYATDIGWAAKQVKQIYNLYSLLDAYKLVLDIPKYK</sequence>
<protein>
    <submittedName>
        <fullName evidence="3">Mannosyl-glycoprotein endo-beta-N-acetylglucosaminidase</fullName>
        <ecNumber evidence="3">3.2.1.96</ecNumber>
    </submittedName>
</protein>
<dbReference type="Pfam" id="PF01832">
    <property type="entry name" value="Glucosaminidase"/>
    <property type="match status" value="1"/>
</dbReference>
<feature type="domain" description="SH3b" evidence="2">
    <location>
        <begin position="147"/>
        <end position="211"/>
    </location>
</feature>
<dbReference type="EC" id="3.2.1.96" evidence="3"/>
<accession>A0ABT9ZF23</accession>
<feature type="domain" description="SH3b" evidence="2">
    <location>
        <begin position="1"/>
        <end position="50"/>
    </location>
</feature>
<gene>
    <name evidence="3" type="ORF">J2S19_001851</name>
</gene>
<evidence type="ECO:0000256" key="1">
    <source>
        <dbReference type="SAM" id="MobiDB-lite"/>
    </source>
</evidence>
<feature type="domain" description="SH3b" evidence="2">
    <location>
        <begin position="478"/>
        <end position="543"/>
    </location>
</feature>
<dbReference type="PANTHER" id="PTHR34408">
    <property type="entry name" value="FAMILY PROTEIN, PUTATIVE-RELATED"/>
    <property type="match status" value="1"/>
</dbReference>
<feature type="compositionally biased region" description="Polar residues" evidence="1">
    <location>
        <begin position="61"/>
        <end position="70"/>
    </location>
</feature>
<feature type="region of interest" description="Disordered" evidence="1">
    <location>
        <begin position="445"/>
        <end position="474"/>
    </location>
</feature>
<feature type="domain" description="SH3b" evidence="2">
    <location>
        <begin position="301"/>
        <end position="366"/>
    </location>
</feature>
<dbReference type="RefSeq" id="WP_307340120.1">
    <property type="nucleotide sequence ID" value="NZ_JAUSUD010000006.1"/>
</dbReference>
<organism evidence="3 4">
    <name type="scientific">Metabacillus malikii</name>
    <dbReference type="NCBI Taxonomy" id="1504265"/>
    <lineage>
        <taxon>Bacteria</taxon>
        <taxon>Bacillati</taxon>
        <taxon>Bacillota</taxon>
        <taxon>Bacilli</taxon>
        <taxon>Bacillales</taxon>
        <taxon>Bacillaceae</taxon>
        <taxon>Metabacillus</taxon>
    </lineage>
</organism>